<dbReference type="RefSeq" id="WP_207561556.1">
    <property type="nucleotide sequence ID" value="NZ_CP046072.1"/>
</dbReference>
<organism evidence="3 4">
    <name type="scientific">Sulfurimonas aquatica</name>
    <dbReference type="NCBI Taxonomy" id="2672570"/>
    <lineage>
        <taxon>Bacteria</taxon>
        <taxon>Pseudomonadati</taxon>
        <taxon>Campylobacterota</taxon>
        <taxon>Epsilonproteobacteria</taxon>
        <taxon>Campylobacterales</taxon>
        <taxon>Sulfurimonadaceae</taxon>
        <taxon>Sulfurimonas</taxon>
    </lineage>
</organism>
<keyword evidence="4" id="KW-1185">Reference proteome</keyword>
<evidence type="ECO:0000256" key="1">
    <source>
        <dbReference type="SAM" id="Phobius"/>
    </source>
</evidence>
<accession>A0A975B241</accession>
<reference evidence="3" key="2">
    <citation type="submission" date="2021-04" db="EMBL/GenBank/DDBJ databases">
        <title>Isolation and characterization of a novel species of the genus Sulfurimonas.</title>
        <authorList>
            <person name="Fukui M."/>
        </authorList>
    </citation>
    <scope>NUCLEOTIDE SEQUENCE</scope>
    <source>
        <strain evidence="3">H1576</strain>
    </source>
</reference>
<sequence>MNKLILLVICSLVFMVSESSAMHILPYHEKSAKKEDGTHSGHMRKAPLYQLMDVDENSKVELSYYLSNLEKIDLEYSGKPVKMPRGKNDNYHAIIAKSDTNEKFVGASYYIYKYGKPSNVSPTKITLLDKLAFEIKPNPLPKEHDEYKTSKKYGFIVTLNAKPISTKINLQTLNGTTVEYTSDEDGRFSVILPNDFKDVKNSKRANRPSHFILSSKIKENTKEYETSFTMPYHVNPNDYWQNSKYGGLVALLGLVFGILIYRKSKNG</sequence>
<keyword evidence="2" id="KW-0732">Signal</keyword>
<proteinExistence type="predicted"/>
<keyword evidence="1" id="KW-0812">Transmembrane</keyword>
<evidence type="ECO:0000313" key="4">
    <source>
        <dbReference type="Proteomes" id="UP000671852"/>
    </source>
</evidence>
<evidence type="ECO:0008006" key="5">
    <source>
        <dbReference type="Google" id="ProtNLM"/>
    </source>
</evidence>
<dbReference type="AlphaFoldDB" id="A0A975B241"/>
<keyword evidence="1" id="KW-1133">Transmembrane helix</keyword>
<gene>
    <name evidence="3" type="ORF">GJV85_11680</name>
</gene>
<keyword evidence="1" id="KW-0472">Membrane</keyword>
<protein>
    <recommendedName>
        <fullName evidence="5">DUF4198 domain-containing protein</fullName>
    </recommendedName>
</protein>
<reference evidence="3" key="1">
    <citation type="submission" date="2019-11" db="EMBL/GenBank/DDBJ databases">
        <authorList>
            <person name="Kojima H."/>
        </authorList>
    </citation>
    <scope>NUCLEOTIDE SEQUENCE</scope>
    <source>
        <strain evidence="3">H1576</strain>
    </source>
</reference>
<feature type="chain" id="PRO_5038023349" description="DUF4198 domain-containing protein" evidence="2">
    <location>
        <begin position="22"/>
        <end position="267"/>
    </location>
</feature>
<dbReference type="KEGG" id="saqt:GJV85_11680"/>
<name>A0A975B241_9BACT</name>
<evidence type="ECO:0000256" key="2">
    <source>
        <dbReference type="SAM" id="SignalP"/>
    </source>
</evidence>
<dbReference type="EMBL" id="CP046072">
    <property type="protein sequence ID" value="QSZ42745.1"/>
    <property type="molecule type" value="Genomic_DNA"/>
</dbReference>
<feature type="signal peptide" evidence="2">
    <location>
        <begin position="1"/>
        <end position="21"/>
    </location>
</feature>
<feature type="transmembrane region" description="Helical" evidence="1">
    <location>
        <begin position="245"/>
        <end position="261"/>
    </location>
</feature>
<dbReference type="Proteomes" id="UP000671852">
    <property type="component" value="Chromosome"/>
</dbReference>
<evidence type="ECO:0000313" key="3">
    <source>
        <dbReference type="EMBL" id="QSZ42745.1"/>
    </source>
</evidence>